<feature type="signal peptide" evidence="2">
    <location>
        <begin position="1"/>
        <end position="22"/>
    </location>
</feature>
<reference evidence="3 4" key="1">
    <citation type="submission" date="2020-03" db="EMBL/GenBank/DDBJ databases">
        <title>Propioniciclava sp. nov., isolated from Hydrophilus acuminatus.</title>
        <authorList>
            <person name="Hyun D.-W."/>
            <person name="Bae J.-W."/>
        </authorList>
    </citation>
    <scope>NUCLEOTIDE SEQUENCE [LARGE SCALE GENOMIC DNA]</scope>
    <source>
        <strain evidence="3 4">HDW11</strain>
    </source>
</reference>
<dbReference type="KEGG" id="prv:G7070_04890"/>
<proteinExistence type="predicted"/>
<evidence type="ECO:0000256" key="2">
    <source>
        <dbReference type="SAM" id="SignalP"/>
    </source>
</evidence>
<evidence type="ECO:0008006" key="5">
    <source>
        <dbReference type="Google" id="ProtNLM"/>
    </source>
</evidence>
<keyword evidence="2" id="KW-0732">Signal</keyword>
<dbReference type="Proteomes" id="UP000501058">
    <property type="component" value="Chromosome"/>
</dbReference>
<dbReference type="InterPro" id="IPR038637">
    <property type="entry name" value="NPCBM_sf"/>
</dbReference>
<gene>
    <name evidence="3" type="ORF">G7070_04890</name>
</gene>
<dbReference type="Gene3D" id="2.60.120.1060">
    <property type="entry name" value="NPCBM/NEW2 domain"/>
    <property type="match status" value="1"/>
</dbReference>
<evidence type="ECO:0000256" key="1">
    <source>
        <dbReference type="SAM" id="MobiDB-lite"/>
    </source>
</evidence>
<feature type="region of interest" description="Disordered" evidence="1">
    <location>
        <begin position="28"/>
        <end position="78"/>
    </location>
</feature>
<organism evidence="3 4">
    <name type="scientific">Propioniciclava coleopterorum</name>
    <dbReference type="NCBI Taxonomy" id="2714937"/>
    <lineage>
        <taxon>Bacteria</taxon>
        <taxon>Bacillati</taxon>
        <taxon>Actinomycetota</taxon>
        <taxon>Actinomycetes</taxon>
        <taxon>Propionibacteriales</taxon>
        <taxon>Propionibacteriaceae</taxon>
        <taxon>Propioniciclava</taxon>
    </lineage>
</organism>
<dbReference type="AlphaFoldDB" id="A0A6G7Y528"/>
<feature type="compositionally biased region" description="Low complexity" evidence="1">
    <location>
        <begin position="28"/>
        <end position="76"/>
    </location>
</feature>
<evidence type="ECO:0000313" key="4">
    <source>
        <dbReference type="Proteomes" id="UP000501058"/>
    </source>
</evidence>
<accession>A0A6G7Y528</accession>
<feature type="chain" id="PRO_5038754010" description="NPCBM/NEW2 domain-containing protein" evidence="2">
    <location>
        <begin position="23"/>
        <end position="214"/>
    </location>
</feature>
<dbReference type="PROSITE" id="PS51257">
    <property type="entry name" value="PROKAR_LIPOPROTEIN"/>
    <property type="match status" value="1"/>
</dbReference>
<dbReference type="EMBL" id="CP049865">
    <property type="protein sequence ID" value="QIK71731.1"/>
    <property type="molecule type" value="Genomic_DNA"/>
</dbReference>
<protein>
    <recommendedName>
        <fullName evidence="5">NPCBM/NEW2 domain-containing protein</fullName>
    </recommendedName>
</protein>
<dbReference type="RefSeq" id="WP_166232416.1">
    <property type="nucleotide sequence ID" value="NZ_CP049865.1"/>
</dbReference>
<sequence>MITRLALPTLALALLTGCTVSVGGPAPTAAGPAGTAPAPATSAPSAPATSAPSAPATSAPSAPATSAPSAPATAPAEARTWTHGLVDSATRRADATSTQIKGTTTTFPNSTSLWVGCDGTTDEVTLALGGKYRKLHGQLGLRADAPAGLVVHTLVLVDGKPVQNVQLDSDDPGAVAVDAVVTGARTVTFQSKAVAGECSPAEESYAVLGDGYVA</sequence>
<name>A0A6G7Y528_9ACTN</name>
<keyword evidence="4" id="KW-1185">Reference proteome</keyword>
<evidence type="ECO:0000313" key="3">
    <source>
        <dbReference type="EMBL" id="QIK71731.1"/>
    </source>
</evidence>